<evidence type="ECO:0008006" key="5">
    <source>
        <dbReference type="Google" id="ProtNLM"/>
    </source>
</evidence>
<accession>A0ABS6BN05</accession>
<evidence type="ECO:0000256" key="1">
    <source>
        <dbReference type="SAM" id="MobiDB-lite"/>
    </source>
</evidence>
<dbReference type="Proteomes" id="UP000776252">
    <property type="component" value="Unassembled WGS sequence"/>
</dbReference>
<name>A0ABS6BN05_9CLOT</name>
<evidence type="ECO:0000313" key="4">
    <source>
        <dbReference type="Proteomes" id="UP000776252"/>
    </source>
</evidence>
<feature type="compositionally biased region" description="Polar residues" evidence="1">
    <location>
        <begin position="79"/>
        <end position="91"/>
    </location>
</feature>
<keyword evidence="2" id="KW-0812">Transmembrane</keyword>
<keyword evidence="4" id="KW-1185">Reference proteome</keyword>
<sequence length="204" mass="22320">MKVSKKKRNIIILLLVIILMILSFVVLLHKSKIDKDAAIIKNKSAKDTGQLNKNPVKKSNGKSSISVEVPGKNEASVDDANTTSNEKALTVQQKKDEAAKAQKAKESVPKESEVISSKDVVTVYVKAANFGSIAEIIIAKSEVSNSYKYYQYFKGNTAISKVESIIKNKTTIFPVQKAGTEVVVKLLGSNKKVIKELNIKLSAR</sequence>
<keyword evidence="2" id="KW-1133">Transmembrane helix</keyword>
<comment type="caution">
    <text evidence="3">The sequence shown here is derived from an EMBL/GenBank/DDBJ whole genome shotgun (WGS) entry which is preliminary data.</text>
</comment>
<reference evidence="3 4" key="1">
    <citation type="submission" date="2021-06" db="EMBL/GenBank/DDBJ databases">
        <title>Clostridia strains as spoilage organisms.</title>
        <authorList>
            <person name="Wambui J."/>
            <person name="Stephan R."/>
            <person name="Stevens M.J.A."/>
        </authorList>
    </citation>
    <scope>NUCLEOTIDE SEQUENCE [LARGE SCALE GENOMIC DNA]</scope>
    <source>
        <strain evidence="3 4">DSM 14204</strain>
    </source>
</reference>
<dbReference type="RefSeq" id="WP_216145284.1">
    <property type="nucleotide sequence ID" value="NZ_JAHLDV010000001.1"/>
</dbReference>
<evidence type="ECO:0000256" key="2">
    <source>
        <dbReference type="SAM" id="Phobius"/>
    </source>
</evidence>
<dbReference type="EMBL" id="JAHLDV010000001">
    <property type="protein sequence ID" value="MBU3158311.1"/>
    <property type="molecule type" value="Genomic_DNA"/>
</dbReference>
<gene>
    <name evidence="3" type="ORF">KPL37_00800</name>
</gene>
<proteinExistence type="predicted"/>
<protein>
    <recommendedName>
        <fullName evidence="5">LytR/CpsA/Psr regulator C-terminal domain-containing protein</fullName>
    </recommendedName>
</protein>
<feature type="region of interest" description="Disordered" evidence="1">
    <location>
        <begin position="49"/>
        <end position="93"/>
    </location>
</feature>
<evidence type="ECO:0000313" key="3">
    <source>
        <dbReference type="EMBL" id="MBU3158311.1"/>
    </source>
</evidence>
<organism evidence="3 4">
    <name type="scientific">Clostridium frigoris</name>
    <dbReference type="NCBI Taxonomy" id="205327"/>
    <lineage>
        <taxon>Bacteria</taxon>
        <taxon>Bacillati</taxon>
        <taxon>Bacillota</taxon>
        <taxon>Clostridia</taxon>
        <taxon>Eubacteriales</taxon>
        <taxon>Clostridiaceae</taxon>
        <taxon>Clostridium</taxon>
    </lineage>
</organism>
<feature type="transmembrane region" description="Helical" evidence="2">
    <location>
        <begin position="12"/>
        <end position="29"/>
    </location>
</feature>
<keyword evidence="2" id="KW-0472">Membrane</keyword>